<name>F8L8S4_SIMNZ</name>
<keyword evidence="2 10" id="KW-0820">tRNA-binding</keyword>
<dbReference type="CDD" id="cd01998">
    <property type="entry name" value="MnmA_TRMU-like"/>
    <property type="match status" value="1"/>
</dbReference>
<dbReference type="EMBL" id="FR872582">
    <property type="protein sequence ID" value="CCB89217.1"/>
    <property type="molecule type" value="Genomic_DNA"/>
</dbReference>
<dbReference type="Proteomes" id="UP000000496">
    <property type="component" value="Chromosome gsn.131"/>
</dbReference>
<evidence type="ECO:0000256" key="4">
    <source>
        <dbReference type="ARBA" id="ARBA00022694"/>
    </source>
</evidence>
<evidence type="ECO:0000256" key="5">
    <source>
        <dbReference type="ARBA" id="ARBA00022741"/>
    </source>
</evidence>
<dbReference type="FunFam" id="3.40.50.620:FF:000115">
    <property type="entry name" value="tRNA-specific 2-thiouridylase MnmA"/>
    <property type="match status" value="1"/>
</dbReference>
<dbReference type="PANTHER" id="PTHR11933:SF5">
    <property type="entry name" value="MITOCHONDRIAL TRNA-SPECIFIC 2-THIOURIDYLASE 1"/>
    <property type="match status" value="1"/>
</dbReference>
<comment type="function">
    <text evidence="10">Catalyzes the 2-thiolation of uridine at the wobble position (U34) of tRNA, leading to the formation of s(2)U34.</text>
</comment>
<keyword evidence="4 10" id="KW-0819">tRNA processing</keyword>
<dbReference type="NCBIfam" id="NF001138">
    <property type="entry name" value="PRK00143.1"/>
    <property type="match status" value="1"/>
</dbReference>
<keyword evidence="3 10" id="KW-0808">Transferase</keyword>
<accession>F8L8S4</accession>
<evidence type="ECO:0000259" key="11">
    <source>
        <dbReference type="Pfam" id="PF20258"/>
    </source>
</evidence>
<dbReference type="SUPFAM" id="SSF52402">
    <property type="entry name" value="Adenine nucleotide alpha hydrolases-like"/>
    <property type="match status" value="1"/>
</dbReference>
<keyword evidence="1 10" id="KW-0963">Cytoplasm</keyword>
<feature type="site" description="Interaction with tRNA" evidence="10">
    <location>
        <position position="122"/>
    </location>
</feature>
<feature type="binding site" evidence="10">
    <location>
        <begin position="6"/>
        <end position="13"/>
    </location>
    <ligand>
        <name>ATP</name>
        <dbReference type="ChEBI" id="CHEBI:30616"/>
    </ligand>
</feature>
<dbReference type="OrthoDB" id="9800696at2"/>
<keyword evidence="5 10" id="KW-0547">Nucleotide-binding</keyword>
<gene>
    <name evidence="10 13" type="primary">mnmA</name>
    <name evidence="13" type="ordered locus">SNE_A13400</name>
</gene>
<dbReference type="STRING" id="331113.SNE_A13400"/>
<keyword evidence="8" id="KW-1015">Disulfide bond</keyword>
<keyword evidence="14" id="KW-1185">Reference proteome</keyword>
<evidence type="ECO:0000313" key="14">
    <source>
        <dbReference type="Proteomes" id="UP000000496"/>
    </source>
</evidence>
<dbReference type="InterPro" id="IPR014729">
    <property type="entry name" value="Rossmann-like_a/b/a_fold"/>
</dbReference>
<feature type="active site" description="Nucleophile" evidence="10">
    <location>
        <position position="97"/>
    </location>
</feature>
<dbReference type="InterPro" id="IPR046884">
    <property type="entry name" value="MnmA-like_central"/>
</dbReference>
<dbReference type="GO" id="GO:0000049">
    <property type="term" value="F:tRNA binding"/>
    <property type="evidence" value="ECO:0007669"/>
    <property type="project" value="UniProtKB-KW"/>
</dbReference>
<organism evidence="13 14">
    <name type="scientific">Simkania negevensis (strain ATCC VR-1471 / DSM 27360 / Z)</name>
    <dbReference type="NCBI Taxonomy" id="331113"/>
    <lineage>
        <taxon>Bacteria</taxon>
        <taxon>Pseudomonadati</taxon>
        <taxon>Chlamydiota</taxon>
        <taxon>Chlamydiia</taxon>
        <taxon>Parachlamydiales</taxon>
        <taxon>Simkaniaceae</taxon>
        <taxon>Simkania</taxon>
    </lineage>
</organism>
<evidence type="ECO:0000256" key="3">
    <source>
        <dbReference type="ARBA" id="ARBA00022679"/>
    </source>
</evidence>
<protein>
    <recommendedName>
        <fullName evidence="10">tRNA-specific 2-thiouridylase MnmA</fullName>
        <ecNumber evidence="10">2.8.1.13</ecNumber>
    </recommendedName>
</protein>
<evidence type="ECO:0000256" key="6">
    <source>
        <dbReference type="ARBA" id="ARBA00022840"/>
    </source>
</evidence>
<proteinExistence type="inferred from homology"/>
<dbReference type="GO" id="GO:0002143">
    <property type="term" value="P:tRNA wobble position uridine thiolation"/>
    <property type="evidence" value="ECO:0007669"/>
    <property type="project" value="TreeGrafter"/>
</dbReference>
<dbReference type="FunFam" id="2.30.30.280:FF:000001">
    <property type="entry name" value="tRNA-specific 2-thiouridylase MnmA"/>
    <property type="match status" value="1"/>
</dbReference>
<dbReference type="GO" id="GO:0005737">
    <property type="term" value="C:cytoplasm"/>
    <property type="evidence" value="ECO:0007669"/>
    <property type="project" value="UniProtKB-SubCell"/>
</dbReference>
<dbReference type="Gene3D" id="2.30.30.280">
    <property type="entry name" value="Adenine nucleotide alpha hydrolases-like domains"/>
    <property type="match status" value="1"/>
</dbReference>
<dbReference type="Gene3D" id="3.40.50.620">
    <property type="entry name" value="HUPs"/>
    <property type="match status" value="1"/>
</dbReference>
<dbReference type="Gene3D" id="2.40.30.10">
    <property type="entry name" value="Translation factors"/>
    <property type="match status" value="1"/>
</dbReference>
<evidence type="ECO:0000256" key="10">
    <source>
        <dbReference type="HAMAP-Rule" id="MF_00144"/>
    </source>
</evidence>
<sequence>MKIAVALSGGVDSSVSAYLLKQAGHDVFGLFMKNWEEKDASGHCLAEKDYEDVIKVCETLDIPYYGINFAEEYWNQVFTHFLDEIKQGYTPNPDILCNREIKFNVLYKKALALGADALTTGHYCQTSDGQLLKGKDSGKDQSYFLYTIKSDILRNVQFPIGHMLKPDVRKLAHDANIPVFDKKDSTGICFIGKRNFKEFLENYIPKSPGHFETLDGKVIGTHEGAVYYTIGQRKGMGIGGPGDAWFVVGKDIERNVVLVAQGSEHPALFSYELFATDISWVHSPPTEFPFTCKAKIRYRQQEEPCVIESVENGKMHVTFPQPMRAITPRQSVVFYDGDTCLGGALIEKAGPSLYSLHLQ</sequence>
<dbReference type="Pfam" id="PF20259">
    <property type="entry name" value="tRNA_Me_trans_M"/>
    <property type="match status" value="1"/>
</dbReference>
<dbReference type="GO" id="GO:0005524">
    <property type="term" value="F:ATP binding"/>
    <property type="evidence" value="ECO:0007669"/>
    <property type="project" value="UniProtKB-KW"/>
</dbReference>
<keyword evidence="7 10" id="KW-0694">RNA-binding</keyword>
<feature type="region of interest" description="Interaction with tRNA" evidence="10">
    <location>
        <begin position="297"/>
        <end position="298"/>
    </location>
</feature>
<feature type="domain" description="tRNA-specific 2-thiouridylase MnmA-like C-terminal" evidence="11">
    <location>
        <begin position="272"/>
        <end position="346"/>
    </location>
</feature>
<feature type="binding site" evidence="10">
    <location>
        <position position="121"/>
    </location>
    <ligand>
        <name>ATP</name>
        <dbReference type="ChEBI" id="CHEBI:30616"/>
    </ligand>
</feature>
<feature type="binding site" evidence="10">
    <location>
        <position position="32"/>
    </location>
    <ligand>
        <name>ATP</name>
        <dbReference type="ChEBI" id="CHEBI:30616"/>
    </ligand>
</feature>
<evidence type="ECO:0000259" key="12">
    <source>
        <dbReference type="Pfam" id="PF20259"/>
    </source>
</evidence>
<comment type="catalytic activity">
    <reaction evidence="9 10">
        <text>S-sulfanyl-L-cysteinyl-[protein] + uridine(34) in tRNA + AH2 + ATP = 2-thiouridine(34) in tRNA + L-cysteinyl-[protein] + A + AMP + diphosphate + H(+)</text>
        <dbReference type="Rhea" id="RHEA:47032"/>
        <dbReference type="Rhea" id="RHEA-COMP:10131"/>
        <dbReference type="Rhea" id="RHEA-COMP:11726"/>
        <dbReference type="Rhea" id="RHEA-COMP:11727"/>
        <dbReference type="Rhea" id="RHEA-COMP:11728"/>
        <dbReference type="ChEBI" id="CHEBI:13193"/>
        <dbReference type="ChEBI" id="CHEBI:15378"/>
        <dbReference type="ChEBI" id="CHEBI:17499"/>
        <dbReference type="ChEBI" id="CHEBI:29950"/>
        <dbReference type="ChEBI" id="CHEBI:30616"/>
        <dbReference type="ChEBI" id="CHEBI:33019"/>
        <dbReference type="ChEBI" id="CHEBI:61963"/>
        <dbReference type="ChEBI" id="CHEBI:65315"/>
        <dbReference type="ChEBI" id="CHEBI:87170"/>
        <dbReference type="ChEBI" id="CHEBI:456215"/>
        <dbReference type="EC" id="2.8.1.13"/>
    </reaction>
</comment>
<dbReference type="EC" id="2.8.1.13" evidence="10"/>
<evidence type="ECO:0000256" key="2">
    <source>
        <dbReference type="ARBA" id="ARBA00022555"/>
    </source>
</evidence>
<evidence type="ECO:0000313" key="13">
    <source>
        <dbReference type="EMBL" id="CCB89217.1"/>
    </source>
</evidence>
<dbReference type="InterPro" id="IPR023382">
    <property type="entry name" value="MnmA-like_central_sf"/>
</dbReference>
<dbReference type="GO" id="GO:0103016">
    <property type="term" value="F:tRNA-uridine 2-sulfurtransferase activity"/>
    <property type="evidence" value="ECO:0007669"/>
    <property type="project" value="UniProtKB-EC"/>
</dbReference>
<keyword evidence="6 10" id="KW-0067">ATP-binding</keyword>
<reference evidence="13 14" key="1">
    <citation type="journal article" date="2011" name="Mol. Biol. Evol.">
        <title>Unity in variety--the pan-genome of the Chlamydiae.</title>
        <authorList>
            <person name="Collingro A."/>
            <person name="Tischler P."/>
            <person name="Weinmaier T."/>
            <person name="Penz T."/>
            <person name="Heinz E."/>
            <person name="Brunham R.C."/>
            <person name="Read T.D."/>
            <person name="Bavoil P.M."/>
            <person name="Sachse K."/>
            <person name="Kahane S."/>
            <person name="Friedman M.G."/>
            <person name="Rattei T."/>
            <person name="Myers G.S."/>
            <person name="Horn M."/>
        </authorList>
    </citation>
    <scope>NUCLEOTIDE SEQUENCE [LARGE SCALE GENOMIC DNA]</scope>
    <source>
        <strain evidence="14">ATCC VR-1471 / Z</strain>
    </source>
</reference>
<dbReference type="NCBIfam" id="TIGR00420">
    <property type="entry name" value="trmU"/>
    <property type="match status" value="1"/>
</dbReference>
<comment type="caution">
    <text evidence="10">Lacks conserved residue(s) required for the propagation of feature annotation.</text>
</comment>
<dbReference type="HOGENOM" id="CLU_035188_1_0_0"/>
<dbReference type="InterPro" id="IPR046885">
    <property type="entry name" value="MnmA-like_C"/>
</dbReference>
<evidence type="ECO:0000256" key="7">
    <source>
        <dbReference type="ARBA" id="ARBA00022884"/>
    </source>
</evidence>
<feature type="domain" description="tRNA-specific 2-thiouridylase MnmA-like central" evidence="12">
    <location>
        <begin position="197"/>
        <end position="261"/>
    </location>
</feature>
<dbReference type="Pfam" id="PF03054">
    <property type="entry name" value="tRNA_Me_trans"/>
    <property type="match status" value="1"/>
</dbReference>
<dbReference type="Pfam" id="PF20258">
    <property type="entry name" value="tRNA_Me_trans_C"/>
    <property type="match status" value="1"/>
</dbReference>
<comment type="similarity">
    <text evidence="10">Belongs to the MnmA/TRMU family.</text>
</comment>
<dbReference type="HAMAP" id="MF_00144">
    <property type="entry name" value="tRNA_thiouridyl_MnmA"/>
    <property type="match status" value="1"/>
</dbReference>
<comment type="subcellular location">
    <subcellularLocation>
        <location evidence="10">Cytoplasm</location>
    </subcellularLocation>
</comment>
<feature type="site" description="Interaction with tRNA" evidence="10">
    <location>
        <position position="330"/>
    </location>
</feature>
<dbReference type="PANTHER" id="PTHR11933">
    <property type="entry name" value="TRNA 5-METHYLAMINOMETHYL-2-THIOURIDYLATE -METHYLTRANSFERASE"/>
    <property type="match status" value="1"/>
</dbReference>
<dbReference type="AlphaFoldDB" id="F8L8S4"/>
<dbReference type="InterPro" id="IPR004506">
    <property type="entry name" value="MnmA-like"/>
</dbReference>
<dbReference type="eggNOG" id="COG0482">
    <property type="taxonomic scope" value="Bacteria"/>
</dbReference>
<dbReference type="KEGG" id="sng:SNE_A13400"/>
<dbReference type="FunFam" id="2.40.30.10:FF:000023">
    <property type="entry name" value="tRNA-specific 2-thiouridylase MnmA"/>
    <property type="match status" value="1"/>
</dbReference>
<feature type="active site" description="Cysteine persulfide intermediate" evidence="10">
    <location>
        <position position="189"/>
    </location>
</feature>
<evidence type="ECO:0000256" key="8">
    <source>
        <dbReference type="ARBA" id="ARBA00023157"/>
    </source>
</evidence>
<feature type="region of interest" description="Interaction with target base in tRNA" evidence="10">
    <location>
        <begin position="92"/>
        <end position="94"/>
    </location>
</feature>
<evidence type="ECO:0000256" key="9">
    <source>
        <dbReference type="ARBA" id="ARBA00051542"/>
    </source>
</evidence>
<evidence type="ECO:0000256" key="1">
    <source>
        <dbReference type="ARBA" id="ARBA00022490"/>
    </source>
</evidence>
<feature type="region of interest" description="Interaction with tRNA" evidence="10">
    <location>
        <begin position="139"/>
        <end position="141"/>
    </location>
</feature>